<feature type="domain" description="Deacetylase sirtuin-type" evidence="6">
    <location>
        <begin position="31"/>
        <end position="312"/>
    </location>
</feature>
<dbReference type="InterPro" id="IPR029035">
    <property type="entry name" value="DHS-like_NAD/FAD-binding_dom"/>
</dbReference>
<dbReference type="Pfam" id="PF02146">
    <property type="entry name" value="SIR2"/>
    <property type="match status" value="1"/>
</dbReference>
<reference evidence="7 8" key="1">
    <citation type="submission" date="2019-03" db="EMBL/GenBank/DDBJ databases">
        <title>Genomics of glacier-inhabiting Cryobacterium strains.</title>
        <authorList>
            <person name="Liu Q."/>
            <person name="Xin Y.-H."/>
        </authorList>
    </citation>
    <scope>NUCLEOTIDE SEQUENCE [LARGE SCALE GENOMIC DNA]</scope>
    <source>
        <strain evidence="7 8">Hh14</strain>
    </source>
</reference>
<dbReference type="InterPro" id="IPR003000">
    <property type="entry name" value="Sirtuin"/>
</dbReference>
<feature type="region of interest" description="Disordered" evidence="5">
    <location>
        <begin position="10"/>
        <end position="31"/>
    </location>
</feature>
<dbReference type="Gene3D" id="3.30.1600.10">
    <property type="entry name" value="SIR2/SIRT2 'Small Domain"/>
    <property type="match status" value="1"/>
</dbReference>
<dbReference type="GO" id="GO:0017136">
    <property type="term" value="F:histone deacetylase activity, NAD-dependent"/>
    <property type="evidence" value="ECO:0007669"/>
    <property type="project" value="TreeGrafter"/>
</dbReference>
<feature type="binding site" evidence="4">
    <location>
        <position position="214"/>
    </location>
    <ligand>
        <name>Zn(2+)</name>
        <dbReference type="ChEBI" id="CHEBI:29105"/>
    </ligand>
</feature>
<dbReference type="InterPro" id="IPR026590">
    <property type="entry name" value="Ssirtuin_cat_dom"/>
</dbReference>
<dbReference type="EMBL" id="SOHE01000083">
    <property type="protein sequence ID" value="TFD45608.1"/>
    <property type="molecule type" value="Genomic_DNA"/>
</dbReference>
<gene>
    <name evidence="7" type="ORF">E3T55_18270</name>
</gene>
<dbReference type="PROSITE" id="PS50305">
    <property type="entry name" value="SIRTUIN"/>
    <property type="match status" value="1"/>
</dbReference>
<feature type="binding site" evidence="4">
    <location>
        <position position="157"/>
    </location>
    <ligand>
        <name>Zn(2+)</name>
        <dbReference type="ChEBI" id="CHEBI:29105"/>
    </ligand>
</feature>
<dbReference type="PANTHER" id="PTHR11085">
    <property type="entry name" value="NAD-DEPENDENT PROTEIN DEACYLASE SIRTUIN-5, MITOCHONDRIAL-RELATED"/>
    <property type="match status" value="1"/>
</dbReference>
<evidence type="ECO:0000313" key="8">
    <source>
        <dbReference type="Proteomes" id="UP000297447"/>
    </source>
</evidence>
<comment type="caution">
    <text evidence="7">The sequence shown here is derived from an EMBL/GenBank/DDBJ whole genome shotgun (WGS) entry which is preliminary data.</text>
</comment>
<evidence type="ECO:0000256" key="2">
    <source>
        <dbReference type="ARBA" id="ARBA00022679"/>
    </source>
</evidence>
<dbReference type="InterPro" id="IPR026591">
    <property type="entry name" value="Sirtuin_cat_small_dom_sf"/>
</dbReference>
<protein>
    <recommendedName>
        <fullName evidence="1">protein acetyllysine N-acetyltransferase</fullName>
        <ecNumber evidence="1">2.3.1.286</ecNumber>
    </recommendedName>
</protein>
<evidence type="ECO:0000259" key="6">
    <source>
        <dbReference type="PROSITE" id="PS50305"/>
    </source>
</evidence>
<dbReference type="Proteomes" id="UP000297447">
    <property type="component" value="Unassembled WGS sequence"/>
</dbReference>
<feature type="binding site" evidence="4">
    <location>
        <position position="154"/>
    </location>
    <ligand>
        <name>Zn(2+)</name>
        <dbReference type="ChEBI" id="CHEBI:29105"/>
    </ligand>
</feature>
<organism evidence="7 8">
    <name type="scientific">Cryobacterium frigoriphilum</name>
    <dbReference type="NCBI Taxonomy" id="1259150"/>
    <lineage>
        <taxon>Bacteria</taxon>
        <taxon>Bacillati</taxon>
        <taxon>Actinomycetota</taxon>
        <taxon>Actinomycetes</taxon>
        <taxon>Micrococcales</taxon>
        <taxon>Microbacteriaceae</taxon>
        <taxon>Cryobacterium</taxon>
    </lineage>
</organism>
<dbReference type="GO" id="GO:0070403">
    <property type="term" value="F:NAD+ binding"/>
    <property type="evidence" value="ECO:0007669"/>
    <property type="project" value="InterPro"/>
</dbReference>
<accession>A0A4R8ZTR0</accession>
<dbReference type="PANTHER" id="PTHR11085:SF10">
    <property type="entry name" value="NAD-DEPENDENT PROTEIN DEACYLASE SIRTUIN-5, MITOCHONDRIAL-RELATED"/>
    <property type="match status" value="1"/>
</dbReference>
<evidence type="ECO:0000313" key="7">
    <source>
        <dbReference type="EMBL" id="TFD45608.1"/>
    </source>
</evidence>
<keyword evidence="8" id="KW-1185">Reference proteome</keyword>
<keyword evidence="4" id="KW-0479">Metal-binding</keyword>
<dbReference type="OrthoDB" id="9800582at2"/>
<name>A0A4R8ZTR0_9MICO</name>
<feature type="active site" description="Proton acceptor" evidence="4">
    <location>
        <position position="146"/>
    </location>
</feature>
<evidence type="ECO:0000256" key="5">
    <source>
        <dbReference type="SAM" id="MobiDB-lite"/>
    </source>
</evidence>
<evidence type="ECO:0000256" key="4">
    <source>
        <dbReference type="PROSITE-ProRule" id="PRU00236"/>
    </source>
</evidence>
<dbReference type="AlphaFoldDB" id="A0A4R8ZTR0"/>
<evidence type="ECO:0000256" key="3">
    <source>
        <dbReference type="ARBA" id="ARBA00023027"/>
    </source>
</evidence>
<proteinExistence type="predicted"/>
<feature type="binding site" evidence="4">
    <location>
        <position position="211"/>
    </location>
    <ligand>
        <name>Zn(2+)</name>
        <dbReference type="ChEBI" id="CHEBI:29105"/>
    </ligand>
</feature>
<keyword evidence="4" id="KW-0862">Zinc</keyword>
<dbReference type="EC" id="2.3.1.286" evidence="1"/>
<dbReference type="Gene3D" id="3.40.50.1220">
    <property type="entry name" value="TPP-binding domain"/>
    <property type="match status" value="1"/>
</dbReference>
<dbReference type="InterPro" id="IPR050134">
    <property type="entry name" value="NAD-dep_sirtuin_deacylases"/>
</dbReference>
<keyword evidence="3" id="KW-0520">NAD</keyword>
<sequence length="312" mass="32763">MEHHVAEVVSSPALLAAPAPGDARSAPDARTEHDLDRIADLLRGRPAAVLTGAGLSTDSGIPDYRGEGAPKRSPMTFQTFVADERARKRYWAGSHLGWRQFRAAGPNLGHLSLVRLEEIAAITGVITQNVDGLHTRAGSRHVVELHGSMDRVICLDCGQAFGRDSIAARLEAANPILTAGEGSDGAADAVRIAPDGDADVDDIDSFTVPECSVCGGMLKPNVVFFGELVPTGRFLEATALVTAAQALVVAGSSLAVNSGIRLVELARRRKLPIIVINRGVTKGDGRAVIKLEAGTSETLAGLAERLAPGQHR</sequence>
<keyword evidence="2" id="KW-0808">Transferase</keyword>
<dbReference type="GO" id="GO:0046872">
    <property type="term" value="F:metal ion binding"/>
    <property type="evidence" value="ECO:0007669"/>
    <property type="project" value="UniProtKB-KW"/>
</dbReference>
<evidence type="ECO:0000256" key="1">
    <source>
        <dbReference type="ARBA" id="ARBA00012928"/>
    </source>
</evidence>
<dbReference type="SUPFAM" id="SSF52467">
    <property type="entry name" value="DHS-like NAD/FAD-binding domain"/>
    <property type="match status" value="1"/>
</dbReference>